<sequence length="110" mass="13041">MSNPMLGPLPFFLIAQYDTLKEWEKPNFLTSIGRTHAYIERLRALRDAAEGAREPAPESPRPDRSSQRRARSPRRPRVTTTRPRNRTDIRFTSRRRVPRTYVYVIFVERD</sequence>
<feature type="region of interest" description="Disordered" evidence="1">
    <location>
        <begin position="48"/>
        <end position="92"/>
    </location>
</feature>
<protein>
    <submittedName>
        <fullName evidence="2">Uncharacterized protein</fullName>
    </submittedName>
</protein>
<keyword evidence="3" id="KW-1185">Reference proteome</keyword>
<evidence type="ECO:0000256" key="1">
    <source>
        <dbReference type="SAM" id="MobiDB-lite"/>
    </source>
</evidence>
<evidence type="ECO:0000313" key="2">
    <source>
        <dbReference type="EMBL" id="UZK56141.1"/>
    </source>
</evidence>
<feature type="compositionally biased region" description="Basic residues" evidence="1">
    <location>
        <begin position="67"/>
        <end position="77"/>
    </location>
</feature>
<feature type="compositionally biased region" description="Basic and acidic residues" evidence="1">
    <location>
        <begin position="48"/>
        <end position="66"/>
    </location>
</feature>
<dbReference type="RefSeq" id="WP_265544233.1">
    <property type="nucleotide sequence ID" value="NZ_CP098740.1"/>
</dbReference>
<reference evidence="2" key="1">
    <citation type="journal article" date="2022" name="Front. Microbiol.">
        <title>Mirubactin C rescues the lethal effect of cell wall biosynthesis mutations in Bacillus subtilis.</title>
        <authorList>
            <person name="Kepplinger B."/>
            <person name="Wen X."/>
            <person name="Tyler A.R."/>
            <person name="Kim B.Y."/>
            <person name="Brown J."/>
            <person name="Banks P."/>
            <person name="Dashti Y."/>
            <person name="Mackenzie E.S."/>
            <person name="Wills C."/>
            <person name="Kawai Y."/>
            <person name="Waldron K.J."/>
            <person name="Allenby N.E.E."/>
            <person name="Wu L.J."/>
            <person name="Hall M.J."/>
            <person name="Errington J."/>
        </authorList>
    </citation>
    <scope>NUCLEOTIDE SEQUENCE</scope>
    <source>
        <strain evidence="2">MDA8-470</strain>
    </source>
</reference>
<gene>
    <name evidence="2" type="ORF">NEH16_20370</name>
</gene>
<accession>A0ABY6PVK5</accession>
<evidence type="ECO:0000313" key="3">
    <source>
        <dbReference type="Proteomes" id="UP001164963"/>
    </source>
</evidence>
<dbReference type="Proteomes" id="UP001164963">
    <property type="component" value="Chromosome"/>
</dbReference>
<dbReference type="EMBL" id="CP098740">
    <property type="protein sequence ID" value="UZK56141.1"/>
    <property type="molecule type" value="Genomic_DNA"/>
</dbReference>
<organism evidence="2 3">
    <name type="scientific">Streptomyces drozdowiczii</name>
    <dbReference type="NCBI Taxonomy" id="202862"/>
    <lineage>
        <taxon>Bacteria</taxon>
        <taxon>Bacillati</taxon>
        <taxon>Actinomycetota</taxon>
        <taxon>Actinomycetes</taxon>
        <taxon>Kitasatosporales</taxon>
        <taxon>Streptomycetaceae</taxon>
        <taxon>Streptomyces</taxon>
    </lineage>
</organism>
<proteinExistence type="predicted"/>
<name>A0ABY6PVK5_9ACTN</name>